<proteinExistence type="inferred from homology"/>
<name>A0A8H4VJ50_9AGAR</name>
<dbReference type="UniPathway" id="UPA00394">
    <property type="reaction ID" value="UER00650"/>
</dbReference>
<comment type="caution">
    <text evidence="7">The sequence shown here is derived from an EMBL/GenBank/DDBJ whole genome shotgun (WGS) entry which is preliminary data.</text>
</comment>
<dbReference type="GO" id="GO:0005777">
    <property type="term" value="C:peroxisome"/>
    <property type="evidence" value="ECO:0007669"/>
    <property type="project" value="TreeGrafter"/>
</dbReference>
<evidence type="ECO:0000256" key="5">
    <source>
        <dbReference type="ARBA" id="ARBA00023002"/>
    </source>
</evidence>
<dbReference type="PANTHER" id="PTHR42874">
    <property type="entry name" value="URICASE"/>
    <property type="match status" value="1"/>
</dbReference>
<keyword evidence="8" id="KW-1185">Reference proteome</keyword>
<evidence type="ECO:0000256" key="6">
    <source>
        <dbReference type="ARBA" id="ARBA00031317"/>
    </source>
</evidence>
<dbReference type="EMBL" id="JAACJL010000060">
    <property type="protein sequence ID" value="KAF4609765.1"/>
    <property type="molecule type" value="Genomic_DNA"/>
</dbReference>
<evidence type="ECO:0000256" key="2">
    <source>
        <dbReference type="ARBA" id="ARBA00009760"/>
    </source>
</evidence>
<reference evidence="7 8" key="1">
    <citation type="submission" date="2019-12" db="EMBL/GenBank/DDBJ databases">
        <authorList>
            <person name="Floudas D."/>
            <person name="Bentzer J."/>
            <person name="Ahren D."/>
            <person name="Johansson T."/>
            <person name="Persson P."/>
            <person name="Tunlid A."/>
        </authorList>
    </citation>
    <scope>NUCLEOTIDE SEQUENCE [LARGE SCALE GENOMIC DNA]</scope>
    <source>
        <strain evidence="7 8">CBS 102.39</strain>
    </source>
</reference>
<comment type="similarity">
    <text evidence="2">Belongs to the uricase family.</text>
</comment>
<evidence type="ECO:0000256" key="1">
    <source>
        <dbReference type="ARBA" id="ARBA00004831"/>
    </source>
</evidence>
<dbReference type="EC" id="1.7.3.3" evidence="3"/>
<organism evidence="7 8">
    <name type="scientific">Agrocybe pediades</name>
    <dbReference type="NCBI Taxonomy" id="84607"/>
    <lineage>
        <taxon>Eukaryota</taxon>
        <taxon>Fungi</taxon>
        <taxon>Dikarya</taxon>
        <taxon>Basidiomycota</taxon>
        <taxon>Agaricomycotina</taxon>
        <taxon>Agaricomycetes</taxon>
        <taxon>Agaricomycetidae</taxon>
        <taxon>Agaricales</taxon>
        <taxon>Agaricineae</taxon>
        <taxon>Strophariaceae</taxon>
        <taxon>Agrocybe</taxon>
    </lineage>
</organism>
<evidence type="ECO:0000313" key="7">
    <source>
        <dbReference type="EMBL" id="KAF4609765.1"/>
    </source>
</evidence>
<dbReference type="InterPro" id="IPR002042">
    <property type="entry name" value="Uricase"/>
</dbReference>
<accession>A0A8H4VJ50</accession>
<keyword evidence="4" id="KW-0659">Purine metabolism</keyword>
<dbReference type="PANTHER" id="PTHR42874:SF1">
    <property type="entry name" value="URICASE"/>
    <property type="match status" value="1"/>
</dbReference>
<dbReference type="Gene3D" id="3.10.270.10">
    <property type="entry name" value="Urate Oxidase"/>
    <property type="match status" value="1"/>
</dbReference>
<protein>
    <recommendedName>
        <fullName evidence="3">factor independent urate hydroxylase</fullName>
        <ecNumber evidence="3">1.7.3.3</ecNumber>
    </recommendedName>
    <alternativeName>
        <fullName evidence="6">Urate oxidase</fullName>
    </alternativeName>
</protein>
<dbReference type="GO" id="GO:0006145">
    <property type="term" value="P:purine nucleobase catabolic process"/>
    <property type="evidence" value="ECO:0007669"/>
    <property type="project" value="TreeGrafter"/>
</dbReference>
<dbReference type="GO" id="GO:0004846">
    <property type="term" value="F:urate oxidase activity"/>
    <property type="evidence" value="ECO:0007669"/>
    <property type="project" value="UniProtKB-EC"/>
</dbReference>
<dbReference type="Pfam" id="PF01014">
    <property type="entry name" value="Uricase"/>
    <property type="match status" value="1"/>
</dbReference>
<dbReference type="Proteomes" id="UP000521872">
    <property type="component" value="Unassembled WGS sequence"/>
</dbReference>
<keyword evidence="5" id="KW-0560">Oxidoreductase</keyword>
<gene>
    <name evidence="7" type="ORF">D9613_011917</name>
</gene>
<evidence type="ECO:0000256" key="4">
    <source>
        <dbReference type="ARBA" id="ARBA00022631"/>
    </source>
</evidence>
<dbReference type="SUPFAM" id="SSF55620">
    <property type="entry name" value="Tetrahydrobiopterin biosynthesis enzymes-like"/>
    <property type="match status" value="1"/>
</dbReference>
<comment type="pathway">
    <text evidence="1">Purine metabolism; urate degradation; (S)-allantoin from urate: step 1/3.</text>
</comment>
<dbReference type="GO" id="GO:0019628">
    <property type="term" value="P:urate catabolic process"/>
    <property type="evidence" value="ECO:0007669"/>
    <property type="project" value="UniProtKB-UniPathway"/>
</dbReference>
<dbReference type="AlphaFoldDB" id="A0A8H4VJ50"/>
<evidence type="ECO:0000313" key="8">
    <source>
        <dbReference type="Proteomes" id="UP000521872"/>
    </source>
</evidence>
<sequence>MKYRIPDTATDEHFSVKNSTYSLSKTSPHILSAEERSSALRNFLRFQVDGSTGKSKLVGKVKAGINNLLVLKFTGSAFDNFYCDEYTTLVEVNRIIFSTSSSSWWLCKKRKKDTEAAYAPAQVRKAKLETFAVDKSATVKATLYEMAQRVVAKSASASNVSYSLTTKRYVHVDMRYLNIDSLTLPRLWEAIYAIL</sequence>
<evidence type="ECO:0000256" key="3">
    <source>
        <dbReference type="ARBA" id="ARBA00012598"/>
    </source>
</evidence>